<feature type="transmembrane region" description="Helical" evidence="2">
    <location>
        <begin position="747"/>
        <end position="774"/>
    </location>
</feature>
<feature type="transmembrane region" description="Helical" evidence="2">
    <location>
        <begin position="698"/>
        <end position="724"/>
    </location>
</feature>
<dbReference type="KEGG" id="sphe:GFH32_13475"/>
<feature type="domain" description="Transglutaminase-like" evidence="4">
    <location>
        <begin position="295"/>
        <end position="369"/>
    </location>
</feature>
<feature type="transmembrane region" description="Helical" evidence="2">
    <location>
        <begin position="658"/>
        <end position="677"/>
    </location>
</feature>
<dbReference type="InterPro" id="IPR019690">
    <property type="entry name" value="DUF2569"/>
</dbReference>
<evidence type="ECO:0000259" key="5">
    <source>
        <dbReference type="Pfam" id="PF12969"/>
    </source>
</evidence>
<evidence type="ECO:0000313" key="6">
    <source>
        <dbReference type="EMBL" id="QGA27257.1"/>
    </source>
</evidence>
<keyword evidence="2" id="KW-0472">Membrane</keyword>
<gene>
    <name evidence="6" type="ORF">GFH32_13475</name>
</gene>
<dbReference type="RefSeq" id="WP_153512096.1">
    <property type="nucleotide sequence ID" value="NZ_CP045652.1"/>
</dbReference>
<evidence type="ECO:0000256" key="2">
    <source>
        <dbReference type="SAM" id="Phobius"/>
    </source>
</evidence>
<keyword evidence="7" id="KW-1185">Reference proteome</keyword>
<keyword evidence="2" id="KW-0812">Transmembrane</keyword>
<feature type="chain" id="PRO_5024905548" evidence="3">
    <location>
        <begin position="22"/>
        <end position="885"/>
    </location>
</feature>
<feature type="compositionally biased region" description="Basic and acidic residues" evidence="1">
    <location>
        <begin position="868"/>
        <end position="885"/>
    </location>
</feature>
<proteinExistence type="predicted"/>
<protein>
    <submittedName>
        <fullName evidence="6">DUF3857 domain-containing protein</fullName>
    </submittedName>
</protein>
<feature type="region of interest" description="Disordered" evidence="1">
    <location>
        <begin position="862"/>
        <end position="885"/>
    </location>
</feature>
<sequence length="885" mass="101445">MKLFLTLLLGFLTLFLTGVEAAQPNLSSAPTPTWIRQITGVPAKVDLDDISLGYYFELVDYQVNLSEKSIYNKSIKVIFEDSGIENTGQVSINFDPSYQKLVIHEIKVIREGKELNKLDISKFRLLANESELSRLIYNGNHTAYLIIDDLRKDDKLVIAYSTIGFNPVFENKFADSYTLESYEPVGLVHVNYLIPNSRKIKFKTFNKAPAEKTIKLGESTSYYWEHASKKTVSYSNFAPSWYDPNMYIECSEYASWAEVGEWAKRANPIQEINLSTEFGKFVESLWQESKRDKDLYAEKAIDFVQNKIRYMGIEVGQHSHRAHAADKVFNQRYGDCKDKSVLLVSILRAKGIDATTVLANTYQRSKVKNQLPSPYAFNHMVVALKRKGLYTYVDATSTNQGGKLESKYFPYYGELLNLASPKELVDADAAQHFKKIEIFDVLKLLSNNKAILTVKTVNYGGHADQVRSYFKSNGKNQIKEEYESYYKNIYKAVKTKEKIRTEDNLADNVFTVYETYDLTEVGHRDEVTNKVLIPSYSRSIFERLPAIDEDINNPVALDYPLQVMHSIKVVNPDEKKLSNYSAHDIVNGIDYSFLRNVYTHKDTLIVSYNFDIASPYIPTDRAKAYYNDYNKIINDAMQSFYVDDQGSLILTEGGLGNFNWILFCLLLIIGSIYYWWFIKKYLPSKPLSRFAMNREASYDTIGGWLVFLGLALIVSIIVQVIIVFTPDSYLYTSFWNSAEYYDQNSKIAIRMIFVFETFFQLGALIVLPSIAYLFFQKRDLFPQSFFIVRTVLLGFVIVDLIASETLLPAELIDNEESSRMVGGIITSIIWLIYVARSQRVRGTFVVRSPAAEIEYQNSISVTENSENDGERIDNADNSEKEFKEL</sequence>
<dbReference type="Gene3D" id="2.60.40.3140">
    <property type="match status" value="1"/>
</dbReference>
<dbReference type="Pfam" id="PF10754">
    <property type="entry name" value="DUF2569"/>
    <property type="match status" value="1"/>
</dbReference>
<feature type="signal peptide" evidence="3">
    <location>
        <begin position="1"/>
        <end position="21"/>
    </location>
</feature>
<dbReference type="InterPro" id="IPR038765">
    <property type="entry name" value="Papain-like_cys_pep_sf"/>
</dbReference>
<evidence type="ECO:0000259" key="4">
    <source>
        <dbReference type="Pfam" id="PF01841"/>
    </source>
</evidence>
<feature type="domain" description="DUF3857" evidence="5">
    <location>
        <begin position="69"/>
        <end position="227"/>
    </location>
</feature>
<keyword evidence="3" id="KW-0732">Signal</keyword>
<dbReference type="AlphaFoldDB" id="A0A5Q0QAV6"/>
<reference evidence="6 7" key="1">
    <citation type="submission" date="2019-10" db="EMBL/GenBank/DDBJ databases">
        <authorList>
            <person name="Dong K."/>
        </authorList>
    </citation>
    <scope>NUCLEOTIDE SEQUENCE [LARGE SCALE GENOMIC DNA]</scope>
    <source>
        <strain evidence="7">dk4302</strain>
    </source>
</reference>
<dbReference type="Gene3D" id="3.10.620.30">
    <property type="match status" value="1"/>
</dbReference>
<dbReference type="SUPFAM" id="SSF54001">
    <property type="entry name" value="Cysteine proteinases"/>
    <property type="match status" value="1"/>
</dbReference>
<dbReference type="Proteomes" id="UP000326921">
    <property type="component" value="Chromosome"/>
</dbReference>
<dbReference type="InterPro" id="IPR024618">
    <property type="entry name" value="DUF3857"/>
</dbReference>
<keyword evidence="2" id="KW-1133">Transmembrane helix</keyword>
<evidence type="ECO:0000313" key="7">
    <source>
        <dbReference type="Proteomes" id="UP000326921"/>
    </source>
</evidence>
<dbReference type="EMBL" id="CP045652">
    <property type="protein sequence ID" value="QGA27257.1"/>
    <property type="molecule type" value="Genomic_DNA"/>
</dbReference>
<evidence type="ECO:0000256" key="3">
    <source>
        <dbReference type="SAM" id="SignalP"/>
    </source>
</evidence>
<dbReference type="Pfam" id="PF01841">
    <property type="entry name" value="Transglut_core"/>
    <property type="match status" value="1"/>
</dbReference>
<feature type="transmembrane region" description="Helical" evidence="2">
    <location>
        <begin position="819"/>
        <end position="835"/>
    </location>
</feature>
<dbReference type="InterPro" id="IPR002931">
    <property type="entry name" value="Transglutaminase-like"/>
</dbReference>
<evidence type="ECO:0000256" key="1">
    <source>
        <dbReference type="SAM" id="MobiDB-lite"/>
    </source>
</evidence>
<organism evidence="6 7">
    <name type="scientific">Sphingobacterium zhuxiongii</name>
    <dbReference type="NCBI Taxonomy" id="2662364"/>
    <lineage>
        <taxon>Bacteria</taxon>
        <taxon>Pseudomonadati</taxon>
        <taxon>Bacteroidota</taxon>
        <taxon>Sphingobacteriia</taxon>
        <taxon>Sphingobacteriales</taxon>
        <taxon>Sphingobacteriaceae</taxon>
        <taxon>Sphingobacterium</taxon>
    </lineage>
</organism>
<name>A0A5Q0QAV6_9SPHI</name>
<accession>A0A5Q0QAV6</accession>
<feature type="transmembrane region" description="Helical" evidence="2">
    <location>
        <begin position="786"/>
        <end position="807"/>
    </location>
</feature>
<dbReference type="Pfam" id="PF12969">
    <property type="entry name" value="DUF3857"/>
    <property type="match status" value="1"/>
</dbReference>